<dbReference type="Pfam" id="PF01546">
    <property type="entry name" value="Peptidase_M20"/>
    <property type="match status" value="1"/>
</dbReference>
<dbReference type="GO" id="GO:0046872">
    <property type="term" value="F:metal ion binding"/>
    <property type="evidence" value="ECO:0007669"/>
    <property type="project" value="UniProtKB-KW"/>
</dbReference>
<comment type="similarity">
    <text evidence="1">Belongs to the peptidase M20 family.</text>
</comment>
<evidence type="ECO:0000313" key="5">
    <source>
        <dbReference type="EMBL" id="MXN66677.1"/>
    </source>
</evidence>
<evidence type="ECO:0000256" key="3">
    <source>
        <dbReference type="PIRSR" id="PIRSR001235-1"/>
    </source>
</evidence>
<name>A0A7X3S9A9_9HYPH</name>
<protein>
    <submittedName>
        <fullName evidence="5">Hydantoinase/carbamoylase family amidase</fullName>
        <ecNumber evidence="5">3.5.-.-</ecNumber>
    </submittedName>
</protein>
<dbReference type="NCBIfam" id="TIGR01879">
    <property type="entry name" value="hydantase"/>
    <property type="match status" value="1"/>
</dbReference>
<dbReference type="SUPFAM" id="SSF53187">
    <property type="entry name" value="Zn-dependent exopeptidases"/>
    <property type="match status" value="1"/>
</dbReference>
<evidence type="ECO:0000256" key="1">
    <source>
        <dbReference type="ARBA" id="ARBA00006153"/>
    </source>
</evidence>
<keyword evidence="2 5" id="KW-0378">Hydrolase</keyword>
<keyword evidence="6" id="KW-1185">Reference proteome</keyword>
<feature type="domain" description="Peptidase M20 dimerisation" evidence="4">
    <location>
        <begin position="217"/>
        <end position="316"/>
    </location>
</feature>
<keyword evidence="3" id="KW-0862">Zinc</keyword>
<dbReference type="Gene3D" id="3.40.630.10">
    <property type="entry name" value="Zn peptidases"/>
    <property type="match status" value="1"/>
</dbReference>
<dbReference type="RefSeq" id="WP_160776926.1">
    <property type="nucleotide sequence ID" value="NZ_WUMV01000008.1"/>
</dbReference>
<feature type="binding site" evidence="3">
    <location>
        <position position="386"/>
    </location>
    <ligand>
        <name>Zn(2+)</name>
        <dbReference type="ChEBI" id="CHEBI:29105"/>
        <label>2</label>
    </ligand>
</feature>
<dbReference type="SUPFAM" id="SSF55031">
    <property type="entry name" value="Bacterial exopeptidase dimerisation domain"/>
    <property type="match status" value="1"/>
</dbReference>
<dbReference type="CDD" id="cd03884">
    <property type="entry name" value="M20_bAS"/>
    <property type="match status" value="1"/>
</dbReference>
<dbReference type="EC" id="3.5.-.-" evidence="5"/>
<comment type="caution">
    <text evidence="5">The sequence shown here is derived from an EMBL/GenBank/DDBJ whole genome shotgun (WGS) entry which is preliminary data.</text>
</comment>
<evidence type="ECO:0000313" key="6">
    <source>
        <dbReference type="Proteomes" id="UP000433101"/>
    </source>
</evidence>
<dbReference type="GO" id="GO:0016813">
    <property type="term" value="F:hydrolase activity, acting on carbon-nitrogen (but not peptide) bonds, in linear amidines"/>
    <property type="evidence" value="ECO:0007669"/>
    <property type="project" value="InterPro"/>
</dbReference>
<comment type="cofactor">
    <cofactor evidence="3">
        <name>Zn(2+)</name>
        <dbReference type="ChEBI" id="CHEBI:29105"/>
    </cofactor>
    <text evidence="3">Binds 2 Zn(2+) ions per subunit.</text>
</comment>
<feature type="binding site" evidence="3">
    <location>
        <position position="95"/>
    </location>
    <ligand>
        <name>Zn(2+)</name>
        <dbReference type="ChEBI" id="CHEBI:29105"/>
        <label>1</label>
    </ligand>
</feature>
<dbReference type="PIRSF" id="PIRSF001235">
    <property type="entry name" value="Amidase_carbamoylase"/>
    <property type="match status" value="1"/>
</dbReference>
<feature type="binding site" evidence="3">
    <location>
        <position position="84"/>
    </location>
    <ligand>
        <name>Zn(2+)</name>
        <dbReference type="ChEBI" id="CHEBI:29105"/>
        <label>1</label>
    </ligand>
</feature>
<dbReference type="InterPro" id="IPR010158">
    <property type="entry name" value="Amidase_Cbmase"/>
</dbReference>
<gene>
    <name evidence="5" type="ORF">GR183_17310</name>
</gene>
<feature type="binding site" evidence="3">
    <location>
        <position position="130"/>
    </location>
    <ligand>
        <name>Zn(2+)</name>
        <dbReference type="ChEBI" id="CHEBI:29105"/>
        <label>2</label>
    </ligand>
</feature>
<sequence>MPSLRPAIDGARLRKTLDGINAFGHNPQTGGYNRQGFSDADMAVRRWFEEEARTDGFKVRRDAAANVFVRYGPAEGPCVMSGSHLDTVPEGGAFDGALGVAVAWEALRAMRDAGITPAIAVEAVATAEEEGRFGGMLGSQAITGKVTRQWIDQATDATGETLAAAMRAQGLDPYAVLDAARPAGTIKAFVELHIEQGPVLEAGGTPIGIAHSVSGVSYIAARMEGRANHSGTTPMDMRADAFRGLADVAADIPSLIETIGTDQSRITIGKVDLEPNFPHTIPGIAEFTIIIRDTDESIMQALTDAVRASIESAARRHGLGHTVETKSWLAPVALDGRLEKLLGEEAKALGLAAQSMPSGAGHDAQTMQSLCPSALVFVPSRNGISHAPEEWTDWADIEKGAQLVLNALVRLSCETN</sequence>
<dbReference type="AlphaFoldDB" id="A0A7X3S9A9"/>
<feature type="binding site" evidence="3">
    <location>
        <position position="193"/>
    </location>
    <ligand>
        <name>Zn(2+)</name>
        <dbReference type="ChEBI" id="CHEBI:29105"/>
        <label>1</label>
    </ligand>
</feature>
<dbReference type="InterPro" id="IPR036264">
    <property type="entry name" value="Bact_exopeptidase_dim_dom"/>
</dbReference>
<dbReference type="Gene3D" id="3.30.70.360">
    <property type="match status" value="1"/>
</dbReference>
<dbReference type="NCBIfam" id="NF006771">
    <property type="entry name" value="PRK09290.1-5"/>
    <property type="match status" value="1"/>
</dbReference>
<accession>A0A7X3S9A9</accession>
<dbReference type="Pfam" id="PF07687">
    <property type="entry name" value="M20_dimer"/>
    <property type="match status" value="1"/>
</dbReference>
<dbReference type="InterPro" id="IPR002933">
    <property type="entry name" value="Peptidase_M20"/>
</dbReference>
<evidence type="ECO:0000259" key="4">
    <source>
        <dbReference type="Pfam" id="PF07687"/>
    </source>
</evidence>
<proteinExistence type="inferred from homology"/>
<evidence type="ECO:0000256" key="2">
    <source>
        <dbReference type="ARBA" id="ARBA00022801"/>
    </source>
</evidence>
<dbReference type="InterPro" id="IPR011650">
    <property type="entry name" value="Peptidase_M20_dimer"/>
</dbReference>
<dbReference type="PANTHER" id="PTHR32494:SF5">
    <property type="entry name" value="ALLANTOATE AMIDOHYDROLASE"/>
    <property type="match status" value="1"/>
</dbReference>
<reference evidence="5 6" key="1">
    <citation type="submission" date="2019-12" db="EMBL/GenBank/DDBJ databases">
        <authorList>
            <person name="Li M."/>
        </authorList>
    </citation>
    <scope>NUCLEOTIDE SEQUENCE [LARGE SCALE GENOMIC DNA]</scope>
    <source>
        <strain evidence="5 6">GBMRC 2046</strain>
    </source>
</reference>
<organism evidence="5 6">
    <name type="scientific">Stappia sediminis</name>
    <dbReference type="NCBI Taxonomy" id="2692190"/>
    <lineage>
        <taxon>Bacteria</taxon>
        <taxon>Pseudomonadati</taxon>
        <taxon>Pseudomonadota</taxon>
        <taxon>Alphaproteobacteria</taxon>
        <taxon>Hyphomicrobiales</taxon>
        <taxon>Stappiaceae</taxon>
        <taxon>Stappia</taxon>
    </lineage>
</organism>
<keyword evidence="3" id="KW-0479">Metal-binding</keyword>
<dbReference type="Proteomes" id="UP000433101">
    <property type="component" value="Unassembled WGS sequence"/>
</dbReference>
<feature type="binding site" evidence="3">
    <location>
        <position position="95"/>
    </location>
    <ligand>
        <name>Zn(2+)</name>
        <dbReference type="ChEBI" id="CHEBI:29105"/>
        <label>2</label>
    </ligand>
</feature>
<dbReference type="PANTHER" id="PTHR32494">
    <property type="entry name" value="ALLANTOATE DEIMINASE-RELATED"/>
    <property type="match status" value="1"/>
</dbReference>
<dbReference type="EMBL" id="WUMV01000008">
    <property type="protein sequence ID" value="MXN66677.1"/>
    <property type="molecule type" value="Genomic_DNA"/>
</dbReference>